<evidence type="ECO:0000313" key="7">
    <source>
        <dbReference type="EMBL" id="BDR57308.1"/>
    </source>
</evidence>
<name>A0AAU9DQC0_9LACO</name>
<dbReference type="PROSITE" id="PS00139">
    <property type="entry name" value="THIOL_PROTEASE_CYS"/>
    <property type="match status" value="1"/>
</dbReference>
<reference evidence="7 8" key="1">
    <citation type="journal article" date="2023" name="Microbiol. Spectr.">
        <title>Symbiosis of Carpenter Bees with Uncharacterized Lactic Acid Bacteria Showing NAD Auxotrophy.</title>
        <authorList>
            <person name="Kawasaki S."/>
            <person name="Ozawa K."/>
            <person name="Mori T."/>
            <person name="Yamamoto A."/>
            <person name="Ito M."/>
            <person name="Ohkuma M."/>
            <person name="Sakamoto M."/>
            <person name="Matsutani M."/>
        </authorList>
    </citation>
    <scope>NUCLEOTIDE SEQUENCE [LARGE SCALE GENOMIC DNA]</scope>
    <source>
        <strain evidence="7 8">KimC2</strain>
    </source>
</reference>
<accession>A0AAU9DQC0</accession>
<proteinExistence type="inferred from homology"/>
<dbReference type="InterPro" id="IPR004134">
    <property type="entry name" value="Peptidase_C1B"/>
</dbReference>
<dbReference type="GO" id="GO:0005737">
    <property type="term" value="C:cytoplasm"/>
    <property type="evidence" value="ECO:0007669"/>
    <property type="project" value="UniProtKB-SubCell"/>
</dbReference>
<keyword evidence="5 7" id="KW-0031">Aminopeptidase</keyword>
<sequence>MSFEISSQLTNSFAYQVKNEPQSQNLMQAIGNNGIYQVAKNPDSIQAMKPVFSIDLDTGDVSNQRRSGRCWMFAALNTMRHDIQKKLKLDKFELSQNYTFFWDKFEKSNYFYENVINTANEETDSRRFDFLMTTPQQDGGQWDMLCAIIEKYGIVPADIMPDNANAKDSSALNQTLNTKLRHDAVTLRDAIKNGKTVAEVSSMRQLMLQDIYRMLVFALGPVPTNFDWEYLDKDKNYHREADLTPKTFYDKFLGWNLADYISVINSPTKDKPFNQLYTVDMLGNIVGGREVRHLNLEMDRVKELVVAQLKDGESVWFGSDVGKSSDRQKGIMDPSIYTLDSLFSTDFSMSKADRLDYDESLMTHAMVITGVDLVDDKPTKWKVENSWGDKAGSKGYFVMSDEWMSEFVYQVVINKKYLTSEEQYVYDSQYNEPTVLKPWDPMGALA</sequence>
<dbReference type="InterPro" id="IPR000169">
    <property type="entry name" value="Pept_cys_AS"/>
</dbReference>
<comment type="similarity">
    <text evidence="5">Belongs to the peptidase C1 family.</text>
</comment>
<evidence type="ECO:0000256" key="5">
    <source>
        <dbReference type="PIRNR" id="PIRNR005700"/>
    </source>
</evidence>
<dbReference type="GO" id="GO:0070005">
    <property type="term" value="F:cysteine-type aminopeptidase activity"/>
    <property type="evidence" value="ECO:0007669"/>
    <property type="project" value="InterPro"/>
</dbReference>
<feature type="active site" evidence="6">
    <location>
        <position position="70"/>
    </location>
</feature>
<evidence type="ECO:0000256" key="2">
    <source>
        <dbReference type="ARBA" id="ARBA00022670"/>
    </source>
</evidence>
<dbReference type="Gene3D" id="3.90.70.10">
    <property type="entry name" value="Cysteine proteinases"/>
    <property type="match status" value="1"/>
</dbReference>
<dbReference type="AlphaFoldDB" id="A0AAU9DQC0"/>
<dbReference type="CDD" id="cd00585">
    <property type="entry name" value="Peptidase_C1B"/>
    <property type="match status" value="1"/>
</dbReference>
<keyword evidence="2 5" id="KW-0645">Protease</keyword>
<organism evidence="7 8">
    <name type="scientific">Xylocopilactobacillus apis</name>
    <dbReference type="NCBI Taxonomy" id="2932183"/>
    <lineage>
        <taxon>Bacteria</taxon>
        <taxon>Bacillati</taxon>
        <taxon>Bacillota</taxon>
        <taxon>Bacilli</taxon>
        <taxon>Lactobacillales</taxon>
        <taxon>Lactobacillaceae</taxon>
        <taxon>Xylocopilactobacillus</taxon>
    </lineage>
</organism>
<dbReference type="EMBL" id="AP026801">
    <property type="protein sequence ID" value="BDR57308.1"/>
    <property type="molecule type" value="Genomic_DNA"/>
</dbReference>
<dbReference type="GO" id="GO:0009636">
    <property type="term" value="P:response to toxic substance"/>
    <property type="evidence" value="ECO:0007669"/>
    <property type="project" value="TreeGrafter"/>
</dbReference>
<dbReference type="SUPFAM" id="SSF54001">
    <property type="entry name" value="Cysteine proteinases"/>
    <property type="match status" value="1"/>
</dbReference>
<dbReference type="GO" id="GO:0006508">
    <property type="term" value="P:proteolysis"/>
    <property type="evidence" value="ECO:0007669"/>
    <property type="project" value="UniProtKB-KW"/>
</dbReference>
<evidence type="ECO:0000256" key="3">
    <source>
        <dbReference type="ARBA" id="ARBA00022801"/>
    </source>
</evidence>
<dbReference type="InterPro" id="IPR038765">
    <property type="entry name" value="Papain-like_cys_pep_sf"/>
</dbReference>
<dbReference type="PIRSF" id="PIRSF005700">
    <property type="entry name" value="PepC"/>
    <property type="match status" value="1"/>
</dbReference>
<gene>
    <name evidence="7" type="ORF">KIMC2_18700</name>
</gene>
<keyword evidence="8" id="KW-1185">Reference proteome</keyword>
<evidence type="ECO:0000256" key="6">
    <source>
        <dbReference type="PIRSR" id="PIRSR005700-1"/>
    </source>
</evidence>
<dbReference type="InterPro" id="IPR025660">
    <property type="entry name" value="Pept_his_AS"/>
</dbReference>
<dbReference type="PROSITE" id="PS00639">
    <property type="entry name" value="THIOL_PROTEASE_HIS"/>
    <property type="match status" value="1"/>
</dbReference>
<comment type="subcellular location">
    <subcellularLocation>
        <location evidence="1">Cytoplasm</location>
    </subcellularLocation>
</comment>
<protein>
    <recommendedName>
        <fullName evidence="5">Aminopeptidase</fullName>
    </recommendedName>
</protein>
<keyword evidence="3 5" id="KW-0378">Hydrolase</keyword>
<evidence type="ECO:0000313" key="8">
    <source>
        <dbReference type="Proteomes" id="UP001321804"/>
    </source>
</evidence>
<feature type="active site" evidence="6">
    <location>
        <position position="385"/>
    </location>
</feature>
<dbReference type="KEGG" id="xak:KIMC2_18700"/>
<dbReference type="Proteomes" id="UP001321804">
    <property type="component" value="Chromosome"/>
</dbReference>
<keyword evidence="4 5" id="KW-0788">Thiol protease</keyword>
<dbReference type="PANTHER" id="PTHR10363:SF2">
    <property type="entry name" value="BLEOMYCIN HYDROLASE"/>
    <property type="match status" value="1"/>
</dbReference>
<evidence type="ECO:0000256" key="1">
    <source>
        <dbReference type="ARBA" id="ARBA00004496"/>
    </source>
</evidence>
<feature type="active site" evidence="6">
    <location>
        <position position="364"/>
    </location>
</feature>
<dbReference type="Pfam" id="PF03051">
    <property type="entry name" value="Peptidase_C1_2"/>
    <property type="match status" value="1"/>
</dbReference>
<evidence type="ECO:0000256" key="4">
    <source>
        <dbReference type="ARBA" id="ARBA00022807"/>
    </source>
</evidence>
<dbReference type="GO" id="GO:0043418">
    <property type="term" value="P:homocysteine catabolic process"/>
    <property type="evidence" value="ECO:0007669"/>
    <property type="project" value="TreeGrafter"/>
</dbReference>
<dbReference type="RefSeq" id="WP_317696293.1">
    <property type="nucleotide sequence ID" value="NZ_AP026801.1"/>
</dbReference>
<dbReference type="PANTHER" id="PTHR10363">
    <property type="entry name" value="BLEOMYCIN HYDROLASE"/>
    <property type="match status" value="1"/>
</dbReference>